<dbReference type="PANTHER" id="PTHR43065:SF10">
    <property type="entry name" value="PEROXIDE STRESS-ACTIVATED HISTIDINE KINASE MAK3"/>
    <property type="match status" value="1"/>
</dbReference>
<feature type="domain" description="PAC" evidence="13">
    <location>
        <begin position="93"/>
        <end position="143"/>
    </location>
</feature>
<evidence type="ECO:0000313" key="14">
    <source>
        <dbReference type="EMBL" id="MCO6045437.1"/>
    </source>
</evidence>
<dbReference type="PANTHER" id="PTHR43065">
    <property type="entry name" value="SENSOR HISTIDINE KINASE"/>
    <property type="match status" value="1"/>
</dbReference>
<dbReference type="AlphaFoldDB" id="A0A9X2FAK0"/>
<dbReference type="PRINTS" id="PR00344">
    <property type="entry name" value="BCTRLSENSOR"/>
</dbReference>
<dbReference type="InterPro" id="IPR004358">
    <property type="entry name" value="Sig_transdc_His_kin-like_C"/>
</dbReference>
<dbReference type="Proteomes" id="UP001155241">
    <property type="component" value="Unassembled WGS sequence"/>
</dbReference>
<comment type="function">
    <text evidence="9">Putative oxygen sensor; modulates the activity of FixJ, a transcriptional activator of nitrogen fixation fixK gene. FixL probably acts as a kinase that phosphorylates FixJ.</text>
</comment>
<evidence type="ECO:0000256" key="6">
    <source>
        <dbReference type="ARBA" id="ARBA00022777"/>
    </source>
</evidence>
<evidence type="ECO:0000256" key="3">
    <source>
        <dbReference type="ARBA" id="ARBA00022553"/>
    </source>
</evidence>
<dbReference type="Pfam" id="PF02518">
    <property type="entry name" value="HATPase_c"/>
    <property type="match status" value="1"/>
</dbReference>
<dbReference type="InterPro" id="IPR000700">
    <property type="entry name" value="PAS-assoc_C"/>
</dbReference>
<comment type="catalytic activity">
    <reaction evidence="1">
        <text>ATP + protein L-histidine = ADP + protein N-phospho-L-histidine.</text>
        <dbReference type="EC" id="2.7.13.3"/>
    </reaction>
</comment>
<keyword evidence="5" id="KW-0547">Nucleotide-binding</keyword>
<comment type="caution">
    <text evidence="14">The sequence shown here is derived from an EMBL/GenBank/DDBJ whole genome shotgun (WGS) entry which is preliminary data.</text>
</comment>
<dbReference type="SUPFAM" id="SSF55785">
    <property type="entry name" value="PYP-like sensor domain (PAS domain)"/>
    <property type="match status" value="1"/>
</dbReference>
<feature type="domain" description="Histidine kinase" evidence="11">
    <location>
        <begin position="156"/>
        <end position="367"/>
    </location>
</feature>
<reference evidence="14" key="1">
    <citation type="submission" date="2022-06" db="EMBL/GenBank/DDBJ databases">
        <title>Aeoliella straminimaris, a novel planctomycete from sediments.</title>
        <authorList>
            <person name="Vitorino I.R."/>
            <person name="Lage O.M."/>
        </authorList>
    </citation>
    <scope>NUCLEOTIDE SEQUENCE</scope>
    <source>
        <strain evidence="14">ICT_H6.2</strain>
    </source>
</reference>
<dbReference type="GO" id="GO:0006355">
    <property type="term" value="P:regulation of DNA-templated transcription"/>
    <property type="evidence" value="ECO:0007669"/>
    <property type="project" value="InterPro"/>
</dbReference>
<proteinExistence type="predicted"/>
<dbReference type="NCBIfam" id="TIGR00229">
    <property type="entry name" value="sensory_box"/>
    <property type="match status" value="1"/>
</dbReference>
<dbReference type="FunFam" id="3.30.450.20:FF:000060">
    <property type="entry name" value="Sensor protein FixL"/>
    <property type="match status" value="1"/>
</dbReference>
<evidence type="ECO:0000259" key="11">
    <source>
        <dbReference type="PROSITE" id="PS50109"/>
    </source>
</evidence>
<evidence type="ECO:0000256" key="4">
    <source>
        <dbReference type="ARBA" id="ARBA00022679"/>
    </source>
</evidence>
<evidence type="ECO:0000256" key="10">
    <source>
        <dbReference type="ARBA" id="ARBA00070616"/>
    </source>
</evidence>
<dbReference type="EMBL" id="JAMXLR010000055">
    <property type="protein sequence ID" value="MCO6045437.1"/>
    <property type="molecule type" value="Genomic_DNA"/>
</dbReference>
<keyword evidence="15" id="KW-1185">Reference proteome</keyword>
<sequence length="377" mass="41714">MADRPQTPHSVVPREGEARLKAILETAVEGIITIDERGRCESINPAAERMFGYSAHEVVGQNISMLMPEPYSSEHDGYLNSYLATGHRKIIGIGREAVGLHKSGRQFPIQLSVSEIKLERGRLFTGIVHDLTEQKEAERRLVQSERLAVLGEAMTRLAHESRNALQRIQIAVEVARLHGEGNDPLATQLDAIERANDALNALLEELRNYAAPLHLERKRSSLVTIWREAWSAVGFQRSDRDVEFAEETDDELLKCHADRFRLGQVFRNLFENALAACDDPVKIRVSGYPAQLEGNTAVRVVVADNGPGMDVEQRERIFEPFYTTKAKGTGLGMAIARRIVEAHGGTIAVEVSPLGGAALELVLPVEPPRAEKPVQSD</sequence>
<evidence type="ECO:0000313" key="15">
    <source>
        <dbReference type="Proteomes" id="UP001155241"/>
    </source>
</evidence>
<dbReference type="RefSeq" id="WP_252853549.1">
    <property type="nucleotide sequence ID" value="NZ_JAMXLR010000055.1"/>
</dbReference>
<evidence type="ECO:0000256" key="1">
    <source>
        <dbReference type="ARBA" id="ARBA00000085"/>
    </source>
</evidence>
<evidence type="ECO:0000256" key="2">
    <source>
        <dbReference type="ARBA" id="ARBA00012438"/>
    </source>
</evidence>
<evidence type="ECO:0000256" key="5">
    <source>
        <dbReference type="ARBA" id="ARBA00022741"/>
    </source>
</evidence>
<evidence type="ECO:0000259" key="12">
    <source>
        <dbReference type="PROSITE" id="PS50112"/>
    </source>
</evidence>
<dbReference type="GO" id="GO:0000155">
    <property type="term" value="F:phosphorelay sensor kinase activity"/>
    <property type="evidence" value="ECO:0007669"/>
    <property type="project" value="InterPro"/>
</dbReference>
<dbReference type="InterPro" id="IPR035965">
    <property type="entry name" value="PAS-like_dom_sf"/>
</dbReference>
<dbReference type="InterPro" id="IPR003594">
    <property type="entry name" value="HATPase_dom"/>
</dbReference>
<name>A0A9X2FAK0_9BACT</name>
<dbReference type="PROSITE" id="PS50109">
    <property type="entry name" value="HIS_KIN"/>
    <property type="match status" value="1"/>
</dbReference>
<dbReference type="InterPro" id="IPR036890">
    <property type="entry name" value="HATPase_C_sf"/>
</dbReference>
<feature type="domain" description="PAS" evidence="12">
    <location>
        <begin position="16"/>
        <end position="86"/>
    </location>
</feature>
<dbReference type="GO" id="GO:0005524">
    <property type="term" value="F:ATP binding"/>
    <property type="evidence" value="ECO:0007669"/>
    <property type="project" value="UniProtKB-KW"/>
</dbReference>
<keyword evidence="4" id="KW-0808">Transferase</keyword>
<keyword evidence="8" id="KW-0902">Two-component regulatory system</keyword>
<keyword evidence="3" id="KW-0597">Phosphoprotein</keyword>
<keyword evidence="6" id="KW-0418">Kinase</keyword>
<evidence type="ECO:0000256" key="8">
    <source>
        <dbReference type="ARBA" id="ARBA00023012"/>
    </source>
</evidence>
<dbReference type="SMART" id="SM00091">
    <property type="entry name" value="PAS"/>
    <property type="match status" value="1"/>
</dbReference>
<dbReference type="EC" id="2.7.13.3" evidence="2"/>
<dbReference type="CDD" id="cd00130">
    <property type="entry name" value="PAS"/>
    <property type="match status" value="1"/>
</dbReference>
<dbReference type="Gene3D" id="3.30.565.10">
    <property type="entry name" value="Histidine kinase-like ATPase, C-terminal domain"/>
    <property type="match status" value="1"/>
</dbReference>
<dbReference type="Gene3D" id="1.10.287.130">
    <property type="match status" value="1"/>
</dbReference>
<dbReference type="InterPro" id="IPR005467">
    <property type="entry name" value="His_kinase_dom"/>
</dbReference>
<evidence type="ECO:0000256" key="9">
    <source>
        <dbReference type="ARBA" id="ARBA00059827"/>
    </source>
</evidence>
<dbReference type="CDD" id="cd00075">
    <property type="entry name" value="HATPase"/>
    <property type="match status" value="1"/>
</dbReference>
<dbReference type="InterPro" id="IPR036097">
    <property type="entry name" value="HisK_dim/P_sf"/>
</dbReference>
<dbReference type="PROSITE" id="PS50112">
    <property type="entry name" value="PAS"/>
    <property type="match status" value="1"/>
</dbReference>
<dbReference type="Pfam" id="PF00989">
    <property type="entry name" value="PAS"/>
    <property type="match status" value="1"/>
</dbReference>
<dbReference type="SUPFAM" id="SSF55874">
    <property type="entry name" value="ATPase domain of HSP90 chaperone/DNA topoisomerase II/histidine kinase"/>
    <property type="match status" value="1"/>
</dbReference>
<gene>
    <name evidence="14" type="ORF">NG895_16120</name>
</gene>
<accession>A0A9X2FAK0</accession>
<protein>
    <recommendedName>
        <fullName evidence="10">Sensor protein FixL</fullName>
        <ecNumber evidence="2">2.7.13.3</ecNumber>
    </recommendedName>
</protein>
<dbReference type="InterPro" id="IPR000014">
    <property type="entry name" value="PAS"/>
</dbReference>
<dbReference type="PROSITE" id="PS50113">
    <property type="entry name" value="PAC"/>
    <property type="match status" value="1"/>
</dbReference>
<dbReference type="SMART" id="SM00387">
    <property type="entry name" value="HATPase_c"/>
    <property type="match status" value="1"/>
</dbReference>
<evidence type="ECO:0000259" key="13">
    <source>
        <dbReference type="PROSITE" id="PS50113"/>
    </source>
</evidence>
<evidence type="ECO:0000256" key="7">
    <source>
        <dbReference type="ARBA" id="ARBA00022840"/>
    </source>
</evidence>
<dbReference type="InterPro" id="IPR013767">
    <property type="entry name" value="PAS_fold"/>
</dbReference>
<organism evidence="14 15">
    <name type="scientific">Aeoliella straminimaris</name>
    <dbReference type="NCBI Taxonomy" id="2954799"/>
    <lineage>
        <taxon>Bacteria</taxon>
        <taxon>Pseudomonadati</taxon>
        <taxon>Planctomycetota</taxon>
        <taxon>Planctomycetia</taxon>
        <taxon>Pirellulales</taxon>
        <taxon>Lacipirellulaceae</taxon>
        <taxon>Aeoliella</taxon>
    </lineage>
</organism>
<dbReference type="Gene3D" id="3.30.450.20">
    <property type="entry name" value="PAS domain"/>
    <property type="match status" value="1"/>
</dbReference>
<keyword evidence="7" id="KW-0067">ATP-binding</keyword>
<dbReference type="SUPFAM" id="SSF47384">
    <property type="entry name" value="Homodimeric domain of signal transducing histidine kinase"/>
    <property type="match status" value="1"/>
</dbReference>